<feature type="region of interest" description="Disordered" evidence="1">
    <location>
        <begin position="47"/>
        <end position="89"/>
    </location>
</feature>
<name>A0A8J3SY88_9ACTN</name>
<keyword evidence="3" id="KW-1185">Reference proteome</keyword>
<reference evidence="2" key="1">
    <citation type="submission" date="2021-01" db="EMBL/GenBank/DDBJ databases">
        <title>Whole genome shotgun sequence of Planobispora takensis NBRC 109077.</title>
        <authorList>
            <person name="Komaki H."/>
            <person name="Tamura T."/>
        </authorList>
    </citation>
    <scope>NUCLEOTIDE SEQUENCE</scope>
    <source>
        <strain evidence="2">NBRC 109077</strain>
    </source>
</reference>
<evidence type="ECO:0000256" key="1">
    <source>
        <dbReference type="SAM" id="MobiDB-lite"/>
    </source>
</evidence>
<dbReference type="EMBL" id="BOOK01000024">
    <property type="protein sequence ID" value="GII01437.1"/>
    <property type="molecule type" value="Genomic_DNA"/>
</dbReference>
<dbReference type="AlphaFoldDB" id="A0A8J3SY88"/>
<organism evidence="2 3">
    <name type="scientific">Planobispora takensis</name>
    <dbReference type="NCBI Taxonomy" id="1367882"/>
    <lineage>
        <taxon>Bacteria</taxon>
        <taxon>Bacillati</taxon>
        <taxon>Actinomycetota</taxon>
        <taxon>Actinomycetes</taxon>
        <taxon>Streptosporangiales</taxon>
        <taxon>Streptosporangiaceae</taxon>
        <taxon>Planobispora</taxon>
    </lineage>
</organism>
<sequence length="89" mass="9698">MFPQDKVCSRFAPALAMHAGRLCRIFSDENRQGGLYCSWSEGVDEKGQPAPWSEPQWTVSAGLPGPERIRTGPAAVRSAGQVSDPRRSP</sequence>
<evidence type="ECO:0000313" key="3">
    <source>
        <dbReference type="Proteomes" id="UP000634476"/>
    </source>
</evidence>
<evidence type="ECO:0000313" key="2">
    <source>
        <dbReference type="EMBL" id="GII01437.1"/>
    </source>
</evidence>
<comment type="caution">
    <text evidence="2">The sequence shown here is derived from an EMBL/GenBank/DDBJ whole genome shotgun (WGS) entry which is preliminary data.</text>
</comment>
<accession>A0A8J3SY88</accession>
<protein>
    <submittedName>
        <fullName evidence="2">Uncharacterized protein</fullName>
    </submittedName>
</protein>
<gene>
    <name evidence="2" type="ORF">Pta02_34450</name>
</gene>
<dbReference type="Proteomes" id="UP000634476">
    <property type="component" value="Unassembled WGS sequence"/>
</dbReference>
<proteinExistence type="predicted"/>